<keyword evidence="6 7" id="KW-0472">Membrane</keyword>
<dbReference type="PROSITE" id="PS51257">
    <property type="entry name" value="PROKAR_LIPOPROTEIN"/>
    <property type="match status" value="1"/>
</dbReference>
<organism evidence="8 9">
    <name type="scientific">candidate division WOR-1 bacterium RIFOXYB2_FULL_36_35</name>
    <dbReference type="NCBI Taxonomy" id="1802578"/>
    <lineage>
        <taxon>Bacteria</taxon>
        <taxon>Bacillati</taxon>
        <taxon>Saganbacteria</taxon>
    </lineage>
</organism>
<feature type="transmembrane region" description="Helical" evidence="7">
    <location>
        <begin position="162"/>
        <end position="181"/>
    </location>
</feature>
<gene>
    <name evidence="7" type="primary">lgt</name>
    <name evidence="8" type="ORF">A2290_01855</name>
</gene>
<evidence type="ECO:0000256" key="3">
    <source>
        <dbReference type="ARBA" id="ARBA00022679"/>
    </source>
</evidence>
<evidence type="ECO:0000313" key="8">
    <source>
        <dbReference type="EMBL" id="OGC14575.1"/>
    </source>
</evidence>
<feature type="transmembrane region" description="Helical" evidence="7">
    <location>
        <begin position="213"/>
        <end position="238"/>
    </location>
</feature>
<reference evidence="8 9" key="1">
    <citation type="journal article" date="2016" name="Nat. Commun.">
        <title>Thousands of microbial genomes shed light on interconnected biogeochemical processes in an aquifer system.</title>
        <authorList>
            <person name="Anantharaman K."/>
            <person name="Brown C.T."/>
            <person name="Hug L.A."/>
            <person name="Sharon I."/>
            <person name="Castelle C.J."/>
            <person name="Probst A.J."/>
            <person name="Thomas B.C."/>
            <person name="Singh A."/>
            <person name="Wilkins M.J."/>
            <person name="Karaoz U."/>
            <person name="Brodie E.L."/>
            <person name="Williams K.H."/>
            <person name="Hubbard S.S."/>
            <person name="Banfield J.F."/>
        </authorList>
    </citation>
    <scope>NUCLEOTIDE SEQUENCE [LARGE SCALE GENOMIC DNA]</scope>
</reference>
<evidence type="ECO:0000256" key="4">
    <source>
        <dbReference type="ARBA" id="ARBA00022692"/>
    </source>
</evidence>
<keyword evidence="2 7" id="KW-1003">Cell membrane</keyword>
<sequence>MHPILLKIGSMTIYSYGFMLALGFLASIILACFLARKISIKPENILDVAMFVFIGAIIGARTFYVIFFWYEIRNPWEAFMIWNGGLIFYGGLVFGLLGLIWACKIFKISVMDMLDIATPATFLGYAIGRIGCFLNGCCYGVKCSLPWAVEFPHLLELRHPTQIYASISGFIIMGILLFLFYRRKFQGQIFALGIIFYPSYRFLIDFIRDNTRYLFGLTNAQIGSIFIIIFGLILYGIFSRRVEIK</sequence>
<feature type="transmembrane region" description="Helical" evidence="7">
    <location>
        <begin position="122"/>
        <end position="142"/>
    </location>
</feature>
<dbReference type="InterPro" id="IPR001640">
    <property type="entry name" value="Lgt"/>
</dbReference>
<comment type="catalytic activity">
    <reaction evidence="7">
        <text>L-cysteinyl-[prolipoprotein] + a 1,2-diacyl-sn-glycero-3-phospho-(1'-sn-glycerol) = an S-1,2-diacyl-sn-glyceryl-L-cysteinyl-[prolipoprotein] + sn-glycerol 1-phosphate + H(+)</text>
        <dbReference type="Rhea" id="RHEA:56712"/>
        <dbReference type="Rhea" id="RHEA-COMP:14679"/>
        <dbReference type="Rhea" id="RHEA-COMP:14680"/>
        <dbReference type="ChEBI" id="CHEBI:15378"/>
        <dbReference type="ChEBI" id="CHEBI:29950"/>
        <dbReference type="ChEBI" id="CHEBI:57685"/>
        <dbReference type="ChEBI" id="CHEBI:64716"/>
        <dbReference type="ChEBI" id="CHEBI:140658"/>
        <dbReference type="EC" id="2.5.1.145"/>
    </reaction>
</comment>
<comment type="subcellular location">
    <subcellularLocation>
        <location evidence="7">Cell membrane</location>
        <topology evidence="7">Multi-pass membrane protein</topology>
    </subcellularLocation>
</comment>
<dbReference type="EMBL" id="MEUA01000034">
    <property type="protein sequence ID" value="OGC14575.1"/>
    <property type="molecule type" value="Genomic_DNA"/>
</dbReference>
<name>A0A1F4S2A2_UNCSA</name>
<dbReference type="Proteomes" id="UP000177905">
    <property type="component" value="Unassembled WGS sequence"/>
</dbReference>
<accession>A0A1F4S2A2</accession>
<feature type="transmembrane region" description="Helical" evidence="7">
    <location>
        <begin position="48"/>
        <end position="69"/>
    </location>
</feature>
<comment type="caution">
    <text evidence="8">The sequence shown here is derived from an EMBL/GenBank/DDBJ whole genome shotgun (WGS) entry which is preliminary data.</text>
</comment>
<dbReference type="AlphaFoldDB" id="A0A1F4S2A2"/>
<dbReference type="UniPathway" id="UPA00664"/>
<evidence type="ECO:0000313" key="9">
    <source>
        <dbReference type="Proteomes" id="UP000177905"/>
    </source>
</evidence>
<dbReference type="GO" id="GO:0008961">
    <property type="term" value="F:phosphatidylglycerol-prolipoprotein diacylglyceryl transferase activity"/>
    <property type="evidence" value="ECO:0007669"/>
    <property type="project" value="UniProtKB-UniRule"/>
</dbReference>
<proteinExistence type="inferred from homology"/>
<evidence type="ECO:0000256" key="7">
    <source>
        <dbReference type="HAMAP-Rule" id="MF_01147"/>
    </source>
</evidence>
<feature type="transmembrane region" description="Helical" evidence="7">
    <location>
        <begin position="188"/>
        <end position="207"/>
    </location>
</feature>
<evidence type="ECO:0000256" key="1">
    <source>
        <dbReference type="ARBA" id="ARBA00007150"/>
    </source>
</evidence>
<dbReference type="PANTHER" id="PTHR30589:SF0">
    <property type="entry name" value="PHOSPHATIDYLGLYCEROL--PROLIPOPROTEIN DIACYLGLYCERYL TRANSFERASE"/>
    <property type="match status" value="1"/>
</dbReference>
<dbReference type="Pfam" id="PF01790">
    <property type="entry name" value="LGT"/>
    <property type="match status" value="1"/>
</dbReference>
<dbReference type="PANTHER" id="PTHR30589">
    <property type="entry name" value="PROLIPOPROTEIN DIACYLGLYCERYL TRANSFERASE"/>
    <property type="match status" value="1"/>
</dbReference>
<keyword evidence="5 7" id="KW-1133">Transmembrane helix</keyword>
<dbReference type="HAMAP" id="MF_01147">
    <property type="entry name" value="Lgt"/>
    <property type="match status" value="1"/>
</dbReference>
<dbReference type="GO" id="GO:0005886">
    <property type="term" value="C:plasma membrane"/>
    <property type="evidence" value="ECO:0007669"/>
    <property type="project" value="UniProtKB-SubCell"/>
</dbReference>
<feature type="transmembrane region" description="Helical" evidence="7">
    <location>
        <begin position="81"/>
        <end position="102"/>
    </location>
</feature>
<protein>
    <recommendedName>
        <fullName evidence="7">Phosphatidylglycerol--prolipoprotein diacylglyceryl transferase</fullName>
        <ecNumber evidence="7">2.5.1.145</ecNumber>
    </recommendedName>
</protein>
<feature type="binding site" evidence="7">
    <location>
        <position position="129"/>
    </location>
    <ligand>
        <name>a 1,2-diacyl-sn-glycero-3-phospho-(1'-sn-glycerol)</name>
        <dbReference type="ChEBI" id="CHEBI:64716"/>
    </ligand>
</feature>
<dbReference type="GO" id="GO:0042158">
    <property type="term" value="P:lipoprotein biosynthetic process"/>
    <property type="evidence" value="ECO:0007669"/>
    <property type="project" value="UniProtKB-UniRule"/>
</dbReference>
<dbReference type="NCBIfam" id="TIGR00544">
    <property type="entry name" value="lgt"/>
    <property type="match status" value="1"/>
</dbReference>
<dbReference type="EC" id="2.5.1.145" evidence="7"/>
<keyword evidence="8" id="KW-0449">Lipoprotein</keyword>
<evidence type="ECO:0000256" key="6">
    <source>
        <dbReference type="ARBA" id="ARBA00023136"/>
    </source>
</evidence>
<comment type="function">
    <text evidence="7">Catalyzes the transfer of the diacylglyceryl group from phosphatidylglycerol to the sulfhydryl group of the N-terminal cysteine of a prolipoprotein, the first step in the formation of mature lipoproteins.</text>
</comment>
<evidence type="ECO:0000256" key="5">
    <source>
        <dbReference type="ARBA" id="ARBA00022989"/>
    </source>
</evidence>
<evidence type="ECO:0000256" key="2">
    <source>
        <dbReference type="ARBA" id="ARBA00022475"/>
    </source>
</evidence>
<comment type="similarity">
    <text evidence="1 7">Belongs to the Lgt family.</text>
</comment>
<comment type="pathway">
    <text evidence="7">Protein modification; lipoprotein biosynthesis (diacylglyceryl transfer).</text>
</comment>
<feature type="transmembrane region" description="Helical" evidence="7">
    <location>
        <begin position="13"/>
        <end position="36"/>
    </location>
</feature>
<keyword evidence="3 7" id="KW-0808">Transferase</keyword>
<keyword evidence="4 7" id="KW-0812">Transmembrane</keyword>